<feature type="compositionally biased region" description="Basic residues" evidence="1">
    <location>
        <begin position="208"/>
        <end position="218"/>
    </location>
</feature>
<dbReference type="HOGENOM" id="CLU_385471_0_0_1"/>
<sequence>MSKRFSRVEKGQVSLTSFFTPGYQAKSSKSQKRRLATPRRNATLGESSQQTVRRNENKSPVSSPQTTPKKRSRRLSALGSETNMETIGHVVDGSAEGSERHDETNSRGKVIDLTGSPTSDRIIEYGLPTPVTLLKRRAPPAPEPTPTHARSCQEAVDGTSISKHGDIGFTTPLARITEHAVQQPTPATPSRSRNSHALPQSLFSSPLSRKKSPKHRPVHAYFTSAMQDTTSSESQGIIPSSQTQDCNPFEVQDKASPKPLFKIPQLPARFEGDDTPSRRTSTTDTHSTRFKVPATPVSRRIGTSSKMKETVPTSQPYEEELIFLSPGRSSSTGSSEVVSASQVGEEELILPSLFGTPKRSKKRKLCEILSTPSRRHIQEPLPMSPSRTAQLSPLTVPSSPHDLFPSTPKRKRALGIQRHMSSPGCNVAVAQPRTPIKSPNLDSGIGTSVSPEKLVDESQTQPESPQWEVKTPRSPQPQSSQTQPDSPRWIVKTPTKTQDDSQTQPDSPQWEVKSPIAVRSLTQPESPRRLVKTQKSPQSSQTEPESSQWRVHTPPAQADSSQTEPESSQWVVRTPPGSQTRSRACLPLEDEQDAAAAPSGSLPIAEYESQGPVEALGGSQPPVSGLPPPRIHQVGDESQSQPWDLDTQTRREVLRRLAYVRAQQETAWDNMSDGPPSIPADFGEDADFGDIGTQDLFAQPVKDFLGIR</sequence>
<feature type="region of interest" description="Disordered" evidence="1">
    <location>
        <begin position="666"/>
        <end position="691"/>
    </location>
</feature>
<feature type="compositionally biased region" description="Low complexity" evidence="1">
    <location>
        <begin position="533"/>
        <end position="548"/>
    </location>
</feature>
<organism evidence="2 3">
    <name type="scientific">Phlebiopsis gigantea (strain 11061_1 CR5-6)</name>
    <name type="common">White-rot fungus</name>
    <name type="synonym">Peniophora gigantea</name>
    <dbReference type="NCBI Taxonomy" id="745531"/>
    <lineage>
        <taxon>Eukaryota</taxon>
        <taxon>Fungi</taxon>
        <taxon>Dikarya</taxon>
        <taxon>Basidiomycota</taxon>
        <taxon>Agaricomycotina</taxon>
        <taxon>Agaricomycetes</taxon>
        <taxon>Polyporales</taxon>
        <taxon>Phanerochaetaceae</taxon>
        <taxon>Phlebiopsis</taxon>
    </lineage>
</organism>
<evidence type="ECO:0000313" key="2">
    <source>
        <dbReference type="EMBL" id="KIP09188.1"/>
    </source>
</evidence>
<feature type="region of interest" description="Disordered" evidence="1">
    <location>
        <begin position="23"/>
        <end position="115"/>
    </location>
</feature>
<feature type="region of interest" description="Disordered" evidence="1">
    <location>
        <begin position="370"/>
        <end position="583"/>
    </location>
</feature>
<feature type="region of interest" description="Disordered" evidence="1">
    <location>
        <begin position="180"/>
        <end position="318"/>
    </location>
</feature>
<accession>A0A0C3PQ58</accession>
<dbReference type="EMBL" id="KN840469">
    <property type="protein sequence ID" value="KIP09188.1"/>
    <property type="molecule type" value="Genomic_DNA"/>
</dbReference>
<dbReference type="OrthoDB" id="2804779at2759"/>
<feature type="compositionally biased region" description="Polar residues" evidence="1">
    <location>
        <begin position="301"/>
        <end position="316"/>
    </location>
</feature>
<protein>
    <submittedName>
        <fullName evidence="2">Uncharacterized protein</fullName>
    </submittedName>
</protein>
<feature type="compositionally biased region" description="Basic and acidic residues" evidence="1">
    <location>
        <begin position="97"/>
        <end position="110"/>
    </location>
</feature>
<feature type="compositionally biased region" description="Polar residues" evidence="1">
    <location>
        <begin position="44"/>
        <end position="67"/>
    </location>
</feature>
<gene>
    <name evidence="2" type="ORF">PHLGIDRAFT_126492</name>
</gene>
<feature type="compositionally biased region" description="Polar residues" evidence="1">
    <location>
        <begin position="224"/>
        <end position="246"/>
    </location>
</feature>
<feature type="compositionally biased region" description="Polar residues" evidence="1">
    <location>
        <begin position="180"/>
        <end position="207"/>
    </location>
</feature>
<evidence type="ECO:0000256" key="1">
    <source>
        <dbReference type="SAM" id="MobiDB-lite"/>
    </source>
</evidence>
<feature type="region of interest" description="Disordered" evidence="1">
    <location>
        <begin position="603"/>
        <end position="646"/>
    </location>
</feature>
<proteinExistence type="predicted"/>
<reference evidence="2 3" key="1">
    <citation type="journal article" date="2014" name="PLoS Genet.">
        <title>Analysis of the Phlebiopsis gigantea genome, transcriptome and secretome provides insight into its pioneer colonization strategies of wood.</title>
        <authorList>
            <person name="Hori C."/>
            <person name="Ishida T."/>
            <person name="Igarashi K."/>
            <person name="Samejima M."/>
            <person name="Suzuki H."/>
            <person name="Master E."/>
            <person name="Ferreira P."/>
            <person name="Ruiz-Duenas F.J."/>
            <person name="Held B."/>
            <person name="Canessa P."/>
            <person name="Larrondo L.F."/>
            <person name="Schmoll M."/>
            <person name="Druzhinina I.S."/>
            <person name="Kubicek C.P."/>
            <person name="Gaskell J.A."/>
            <person name="Kersten P."/>
            <person name="St John F."/>
            <person name="Glasner J."/>
            <person name="Sabat G."/>
            <person name="Splinter BonDurant S."/>
            <person name="Syed K."/>
            <person name="Yadav J."/>
            <person name="Mgbeahuruike A.C."/>
            <person name="Kovalchuk A."/>
            <person name="Asiegbu F.O."/>
            <person name="Lackner G."/>
            <person name="Hoffmeister D."/>
            <person name="Rencoret J."/>
            <person name="Gutierrez A."/>
            <person name="Sun H."/>
            <person name="Lindquist E."/>
            <person name="Barry K."/>
            <person name="Riley R."/>
            <person name="Grigoriev I.V."/>
            <person name="Henrissat B."/>
            <person name="Kues U."/>
            <person name="Berka R.M."/>
            <person name="Martinez A.T."/>
            <person name="Covert S.F."/>
            <person name="Blanchette R.A."/>
            <person name="Cullen D."/>
        </authorList>
    </citation>
    <scope>NUCLEOTIDE SEQUENCE [LARGE SCALE GENOMIC DNA]</scope>
    <source>
        <strain evidence="2 3">11061_1 CR5-6</strain>
    </source>
</reference>
<feature type="compositionally biased region" description="Low complexity" evidence="1">
    <location>
        <begin position="476"/>
        <end position="509"/>
    </location>
</feature>
<feature type="compositionally biased region" description="Polar residues" evidence="1">
    <location>
        <begin position="558"/>
        <end position="582"/>
    </location>
</feature>
<name>A0A0C3PQ58_PHLG1</name>
<dbReference type="Proteomes" id="UP000053257">
    <property type="component" value="Unassembled WGS sequence"/>
</dbReference>
<dbReference type="AlphaFoldDB" id="A0A0C3PQ58"/>
<dbReference type="STRING" id="745531.A0A0C3PQ58"/>
<evidence type="ECO:0000313" key="3">
    <source>
        <dbReference type="Proteomes" id="UP000053257"/>
    </source>
</evidence>
<feature type="compositionally biased region" description="Polar residues" evidence="1">
    <location>
        <begin position="385"/>
        <end position="398"/>
    </location>
</feature>
<keyword evidence="3" id="KW-1185">Reference proteome</keyword>